<gene>
    <name evidence="7" type="ORF">FOL47_005635</name>
</gene>
<name>A0A7J6MZ66_PERCH</name>
<dbReference type="PROSITE" id="PS52035">
    <property type="entry name" value="PEPTIDASE_M14"/>
    <property type="match status" value="1"/>
</dbReference>
<evidence type="ECO:0000313" key="8">
    <source>
        <dbReference type="Proteomes" id="UP000591131"/>
    </source>
</evidence>
<keyword evidence="5" id="KW-0472">Membrane</keyword>
<evidence type="ECO:0000256" key="3">
    <source>
        <dbReference type="PROSITE-ProRule" id="PRU01379"/>
    </source>
</evidence>
<feature type="compositionally biased region" description="Basic residues" evidence="4">
    <location>
        <begin position="1111"/>
        <end position="1126"/>
    </location>
</feature>
<evidence type="ECO:0000256" key="2">
    <source>
        <dbReference type="ARBA" id="ARBA00005988"/>
    </source>
</evidence>
<evidence type="ECO:0000259" key="6">
    <source>
        <dbReference type="PROSITE" id="PS52035"/>
    </source>
</evidence>
<dbReference type="GO" id="GO:0008270">
    <property type="term" value="F:zinc ion binding"/>
    <property type="evidence" value="ECO:0007669"/>
    <property type="project" value="InterPro"/>
</dbReference>
<dbReference type="OrthoDB" id="10253041at2759"/>
<dbReference type="GO" id="GO:0004181">
    <property type="term" value="F:metallocarboxypeptidase activity"/>
    <property type="evidence" value="ECO:0007669"/>
    <property type="project" value="InterPro"/>
</dbReference>
<reference evidence="7 8" key="1">
    <citation type="submission" date="2020-04" db="EMBL/GenBank/DDBJ databases">
        <title>Perkinsus chesapeaki whole genome sequence.</title>
        <authorList>
            <person name="Bogema D.R."/>
        </authorList>
    </citation>
    <scope>NUCLEOTIDE SEQUENCE [LARGE SCALE GENOMIC DNA]</scope>
    <source>
        <strain evidence="7">ATCC PRA-425</strain>
    </source>
</reference>
<feature type="region of interest" description="Disordered" evidence="4">
    <location>
        <begin position="954"/>
        <end position="1047"/>
    </location>
</feature>
<feature type="compositionally biased region" description="Polar residues" evidence="4">
    <location>
        <begin position="1005"/>
        <end position="1022"/>
    </location>
</feature>
<keyword evidence="5" id="KW-0812">Transmembrane</keyword>
<dbReference type="Gene3D" id="3.40.630.10">
    <property type="entry name" value="Zn peptidases"/>
    <property type="match status" value="1"/>
</dbReference>
<dbReference type="Pfam" id="PF00246">
    <property type="entry name" value="Peptidase_M14"/>
    <property type="match status" value="1"/>
</dbReference>
<comment type="similarity">
    <text evidence="2 3">Belongs to the peptidase M14 family.</text>
</comment>
<dbReference type="GO" id="GO:0006508">
    <property type="term" value="P:proteolysis"/>
    <property type="evidence" value="ECO:0007669"/>
    <property type="project" value="InterPro"/>
</dbReference>
<dbReference type="AlphaFoldDB" id="A0A7J6MZ66"/>
<dbReference type="EMBL" id="JAAPAO010000031">
    <property type="protein sequence ID" value="KAF4676684.1"/>
    <property type="molecule type" value="Genomic_DNA"/>
</dbReference>
<keyword evidence="8" id="KW-1185">Reference proteome</keyword>
<evidence type="ECO:0000256" key="4">
    <source>
        <dbReference type="SAM" id="MobiDB-lite"/>
    </source>
</evidence>
<dbReference type="Proteomes" id="UP000591131">
    <property type="component" value="Unassembled WGS sequence"/>
</dbReference>
<organism evidence="7 8">
    <name type="scientific">Perkinsus chesapeaki</name>
    <name type="common">Clam parasite</name>
    <name type="synonym">Perkinsus andrewsi</name>
    <dbReference type="NCBI Taxonomy" id="330153"/>
    <lineage>
        <taxon>Eukaryota</taxon>
        <taxon>Sar</taxon>
        <taxon>Alveolata</taxon>
        <taxon>Perkinsozoa</taxon>
        <taxon>Perkinsea</taxon>
        <taxon>Perkinsida</taxon>
        <taxon>Perkinsidae</taxon>
        <taxon>Perkinsus</taxon>
    </lineage>
</organism>
<dbReference type="InterPro" id="IPR000834">
    <property type="entry name" value="Peptidase_M14"/>
</dbReference>
<evidence type="ECO:0000313" key="7">
    <source>
        <dbReference type="EMBL" id="KAF4676684.1"/>
    </source>
</evidence>
<feature type="compositionally biased region" description="Basic and acidic residues" evidence="4">
    <location>
        <begin position="1133"/>
        <end position="1151"/>
    </location>
</feature>
<sequence>MRTDLMNLQAAFNYYKIESGCVREALEVLAEMDSQQQLEQQHLVTEQQPAGGALARNQLILGRFSSVSEAIRELVFPVLAGLLVFITSIAVLISFTPYCRVALLPVLHAVHAAAVLPPNFLCLPLLVTEVFMRSSSNHAQTKAAVGADDPIGPNQSTVENGDEASFFVALPLDLAIKSALPAVAYNSGCDGEKKKKFVKQIVTDSSAPITDFTLPCGYEPCAAPPNYGNFKQFERHLIFNDGSGDGAVTSPEEASFVGVTKMSRRMPSCSSTLLEPHREATGPPLADSTGRQQLGSQPLCFSSCFESGNLASATLTSLTYLPQGLESADTTSVVETRHGTKGSPRLDVGYDLLVENDTNSTAQHTQWYYFTSRVNTNSYKKDEKYALPVEITAAFNIVNLRKKKSLYQIGMKPFTLHSGELERGWVTDRCTDVSYTPQTATCDSLPSQADATPVSYTLSFRYSFKGYTDEVVAFAMAPPLAYTTLTSHLRALRDSRFENDLWQEYVGTSLGGLPIPMLLVSDFAPDPVNFPVYLKSMAHRRPLAPASIRKLRSESEWTQYINSTNQRIQRSPSLHAVAPSMQRHAPMPKIGLTRSGSDDKVHARSSHIDHRPAAALQAHTRMVDFSRKLALWHRHLSARVEAVRRSRPGVVIIARQHPGETVGTWMCLGLLHWLLSDTARHLRAKYCFHIVPMVNVDGVVHGNSRTTLAGVDPNRTWADPNPVIHPEVFKLKEYLKAAGQQVLMAACGPDDTPLRLASLLNTAEGTLHMGIHGHHLSARQVSEASNEASRKEMTNVHLFLDLHGHSQKTDAFFYGCGAPSIACAVYPKLASKATDDISFDSSRWRFPRGQLKTARSVAYRQFDIINSYTVECSFYGSQTDAPPYIAEFDQTRLATIGAALGRAMATYFQVPVDYRADDVTADRQWLHFEDLATLSPQGVLDDLRAVATTVHDLNSSLNGEEPAANSDSDDVETAKKVTPGGKAPTDRSKKFVARMARQPRMRSRSIPQPSSSTLPNSESTNAVIRIPRRSLPTCRTEQSLSGRGGLLQGPAGPALVKEHASHSMTQGRFGSLGGAMDLTNGIPSRKSYVAAVLSGIHRADPRETISPPKGKSPRTYRRIRYRHRRSSPQTTPRGRDTERSSLKGTPRKERL</sequence>
<comment type="caution">
    <text evidence="7">The sequence shown here is derived from an EMBL/GenBank/DDBJ whole genome shotgun (WGS) entry which is preliminary data.</text>
</comment>
<dbReference type="InterPro" id="IPR050821">
    <property type="entry name" value="Cytosolic_carboxypeptidase"/>
</dbReference>
<dbReference type="PANTHER" id="PTHR12756">
    <property type="entry name" value="CYTOSOLIC CARBOXYPEPTIDASE"/>
    <property type="match status" value="1"/>
</dbReference>
<evidence type="ECO:0000256" key="1">
    <source>
        <dbReference type="ARBA" id="ARBA00001947"/>
    </source>
</evidence>
<dbReference type="PANTHER" id="PTHR12756:SF11">
    <property type="entry name" value="CYTOSOLIC CARBOXYPEPTIDASE 1"/>
    <property type="match status" value="1"/>
</dbReference>
<dbReference type="Gene3D" id="2.60.40.3120">
    <property type="match status" value="1"/>
</dbReference>
<feature type="region of interest" description="Disordered" evidence="4">
    <location>
        <begin position="1099"/>
        <end position="1151"/>
    </location>
</feature>
<feature type="transmembrane region" description="Helical" evidence="5">
    <location>
        <begin position="74"/>
        <end position="95"/>
    </location>
</feature>
<protein>
    <recommendedName>
        <fullName evidence="6">Peptidase M14 domain-containing protein</fullName>
    </recommendedName>
</protein>
<keyword evidence="5" id="KW-1133">Transmembrane helix</keyword>
<proteinExistence type="inferred from homology"/>
<evidence type="ECO:0000256" key="5">
    <source>
        <dbReference type="SAM" id="Phobius"/>
    </source>
</evidence>
<comment type="cofactor">
    <cofactor evidence="1">
        <name>Zn(2+)</name>
        <dbReference type="ChEBI" id="CHEBI:29105"/>
    </cofactor>
</comment>
<accession>A0A7J6MZ66</accession>
<dbReference type="SUPFAM" id="SSF53187">
    <property type="entry name" value="Zn-dependent exopeptidases"/>
    <property type="match status" value="1"/>
</dbReference>
<feature type="active site" description="Proton donor/acceptor" evidence="3">
    <location>
        <position position="871"/>
    </location>
</feature>
<feature type="domain" description="Peptidase M14" evidence="6">
    <location>
        <begin position="600"/>
        <end position="903"/>
    </location>
</feature>